<name>A0ABV0NSA2_9TELE</name>
<proteinExistence type="predicted"/>
<dbReference type="Pfam" id="PF07714">
    <property type="entry name" value="PK_Tyr_Ser-Thr"/>
    <property type="match status" value="1"/>
</dbReference>
<reference evidence="2 3" key="1">
    <citation type="submission" date="2021-06" db="EMBL/GenBank/DDBJ databases">
        <authorList>
            <person name="Palmer J.M."/>
        </authorList>
    </citation>
    <scope>NUCLEOTIDE SEQUENCE [LARGE SCALE GENOMIC DNA]</scope>
    <source>
        <strain evidence="2 3">GA_2019</strain>
        <tissue evidence="2">Muscle</tissue>
    </source>
</reference>
<dbReference type="PROSITE" id="PS50011">
    <property type="entry name" value="PROTEIN_KINASE_DOM"/>
    <property type="match status" value="1"/>
</dbReference>
<dbReference type="InterPro" id="IPR051286">
    <property type="entry name" value="JAK"/>
</dbReference>
<evidence type="ECO:0000313" key="3">
    <source>
        <dbReference type="Proteomes" id="UP001476798"/>
    </source>
</evidence>
<dbReference type="SMART" id="SM00219">
    <property type="entry name" value="TyrKc"/>
    <property type="match status" value="1"/>
</dbReference>
<gene>
    <name evidence="2" type="ORF">GOODEAATRI_006226</name>
</gene>
<accession>A0ABV0NSA2</accession>
<keyword evidence="3" id="KW-1185">Reference proteome</keyword>
<evidence type="ECO:0000259" key="1">
    <source>
        <dbReference type="PROSITE" id="PS50011"/>
    </source>
</evidence>
<dbReference type="PROSITE" id="PS00109">
    <property type="entry name" value="PROTEIN_KINASE_TYR"/>
    <property type="match status" value="1"/>
</dbReference>
<dbReference type="PANTHER" id="PTHR45807">
    <property type="entry name" value="TYROSINE-PROTEIN KINASE HOPSCOTCH"/>
    <property type="match status" value="1"/>
</dbReference>
<dbReference type="InterPro" id="IPR020635">
    <property type="entry name" value="Tyr_kinase_cat_dom"/>
</dbReference>
<sequence length="354" mass="40773">EDKNVIHGNVCAKNVLLIREEDRKTGSLPFIKLSDPGISVNVLPREDYELLVESDMVPNRTRGFGFPWASASQEPAQFEERHLIFLKQLGKVSCTLCKYTETSCYFLIGHCLTTHPLSVGRKYISAKYDPLQDSTGDVVAVKKLQHSTAEHLRDFEREIEILKSLHHENIVKYKGVCYSAGRRNLRLIMEYLPFGSLRDYLIKHKDHIDSKKLLHYASQICKGMEYLGSKRYIHRDLATRNILVESEMRVKIGDFGLTKVLPQDKEYYTVREPGESPIFWYAPESLTESKFSLASDVWSFGVVLYELFTYSDKNCSPPAIHKIMVECWSSDPKLRPTFKALIQRVETVRDSNVR</sequence>
<protein>
    <recommendedName>
        <fullName evidence="1">Protein kinase domain-containing protein</fullName>
    </recommendedName>
</protein>
<dbReference type="Gene3D" id="1.10.510.10">
    <property type="entry name" value="Transferase(Phosphotransferase) domain 1"/>
    <property type="match status" value="1"/>
</dbReference>
<feature type="domain" description="Protein kinase" evidence="1">
    <location>
        <begin position="113"/>
        <end position="354"/>
    </location>
</feature>
<dbReference type="PRINTS" id="PR00109">
    <property type="entry name" value="TYRKINASE"/>
</dbReference>
<dbReference type="InterPro" id="IPR001245">
    <property type="entry name" value="Ser-Thr/Tyr_kinase_cat_dom"/>
</dbReference>
<dbReference type="InterPro" id="IPR008266">
    <property type="entry name" value="Tyr_kinase_AS"/>
</dbReference>
<dbReference type="PANTHER" id="PTHR45807:SF2">
    <property type="entry name" value="TYROSINE-PROTEIN KINASE"/>
    <property type="match status" value="1"/>
</dbReference>
<dbReference type="InterPro" id="IPR000719">
    <property type="entry name" value="Prot_kinase_dom"/>
</dbReference>
<dbReference type="InterPro" id="IPR011009">
    <property type="entry name" value="Kinase-like_dom_sf"/>
</dbReference>
<dbReference type="SUPFAM" id="SSF56112">
    <property type="entry name" value="Protein kinase-like (PK-like)"/>
    <property type="match status" value="1"/>
</dbReference>
<organism evidence="2 3">
    <name type="scientific">Goodea atripinnis</name>
    <dbReference type="NCBI Taxonomy" id="208336"/>
    <lineage>
        <taxon>Eukaryota</taxon>
        <taxon>Metazoa</taxon>
        <taxon>Chordata</taxon>
        <taxon>Craniata</taxon>
        <taxon>Vertebrata</taxon>
        <taxon>Euteleostomi</taxon>
        <taxon>Actinopterygii</taxon>
        <taxon>Neopterygii</taxon>
        <taxon>Teleostei</taxon>
        <taxon>Neoteleostei</taxon>
        <taxon>Acanthomorphata</taxon>
        <taxon>Ovalentaria</taxon>
        <taxon>Atherinomorphae</taxon>
        <taxon>Cyprinodontiformes</taxon>
        <taxon>Goodeidae</taxon>
        <taxon>Goodea</taxon>
    </lineage>
</organism>
<feature type="non-terminal residue" evidence="2">
    <location>
        <position position="1"/>
    </location>
</feature>
<dbReference type="Proteomes" id="UP001476798">
    <property type="component" value="Unassembled WGS sequence"/>
</dbReference>
<dbReference type="Gene3D" id="3.30.200.20">
    <property type="entry name" value="Phosphorylase Kinase, domain 1"/>
    <property type="match status" value="1"/>
</dbReference>
<comment type="caution">
    <text evidence="2">The sequence shown here is derived from an EMBL/GenBank/DDBJ whole genome shotgun (WGS) entry which is preliminary data.</text>
</comment>
<evidence type="ECO:0000313" key="2">
    <source>
        <dbReference type="EMBL" id="MEQ2174276.1"/>
    </source>
</evidence>
<dbReference type="EMBL" id="JAHRIO010050269">
    <property type="protein sequence ID" value="MEQ2174276.1"/>
    <property type="molecule type" value="Genomic_DNA"/>
</dbReference>